<feature type="region of interest" description="Disordered" evidence="1">
    <location>
        <begin position="1"/>
        <end position="25"/>
    </location>
</feature>
<evidence type="ECO:0000259" key="2">
    <source>
        <dbReference type="Pfam" id="PF00135"/>
    </source>
</evidence>
<dbReference type="AlphaFoldDB" id="A0A2J6QTC7"/>
<dbReference type="PANTHER" id="PTHR11559">
    <property type="entry name" value="CARBOXYLESTERASE"/>
    <property type="match status" value="1"/>
</dbReference>
<dbReference type="Proteomes" id="UP000235786">
    <property type="component" value="Unassembled WGS sequence"/>
</dbReference>
<protein>
    <submittedName>
        <fullName evidence="3">Alpha/beta-hydrolase</fullName>
    </submittedName>
</protein>
<dbReference type="OrthoDB" id="408631at2759"/>
<dbReference type="EMBL" id="KZ613973">
    <property type="protein sequence ID" value="PMD29522.1"/>
    <property type="molecule type" value="Genomic_DNA"/>
</dbReference>
<evidence type="ECO:0000256" key="1">
    <source>
        <dbReference type="SAM" id="MobiDB-lite"/>
    </source>
</evidence>
<keyword evidence="3" id="KW-0378">Hydrolase</keyword>
<proteinExistence type="predicted"/>
<reference evidence="3 4" key="1">
    <citation type="submission" date="2016-04" db="EMBL/GenBank/DDBJ databases">
        <title>A degradative enzymes factory behind the ericoid mycorrhizal symbiosis.</title>
        <authorList>
            <consortium name="DOE Joint Genome Institute"/>
            <person name="Martino E."/>
            <person name="Morin E."/>
            <person name="Grelet G."/>
            <person name="Kuo A."/>
            <person name="Kohler A."/>
            <person name="Daghino S."/>
            <person name="Barry K."/>
            <person name="Choi C."/>
            <person name="Cichocki N."/>
            <person name="Clum A."/>
            <person name="Copeland A."/>
            <person name="Hainaut M."/>
            <person name="Haridas S."/>
            <person name="Labutti K."/>
            <person name="Lindquist E."/>
            <person name="Lipzen A."/>
            <person name="Khouja H.-R."/>
            <person name="Murat C."/>
            <person name="Ohm R."/>
            <person name="Olson A."/>
            <person name="Spatafora J."/>
            <person name="Veneault-Fourrey C."/>
            <person name="Henrissat B."/>
            <person name="Grigoriev I."/>
            <person name="Martin F."/>
            <person name="Perotto S."/>
        </authorList>
    </citation>
    <scope>NUCLEOTIDE SEQUENCE [LARGE SCALE GENOMIC DNA]</scope>
    <source>
        <strain evidence="3 4">F</strain>
    </source>
</reference>
<dbReference type="InterPro" id="IPR050309">
    <property type="entry name" value="Type-B_Carboxylest/Lipase"/>
</dbReference>
<gene>
    <name evidence="3" type="ORF">L207DRAFT_236746</name>
</gene>
<sequence>MQHTQVSQTPSTMSPSRPASYTPTHLSSLRLRSLEPYPASGTITAQTYGNRCFEIGDGVASSRRVGNNSEDCLVLNVYTPGRSEDEKGGLDLSLQWPVMVYVHGGGFNQGSGNDYKGQSLVNRSVELQSPVVVVMISYRLDFFGFLAGADAVANNAVNLGFLDQRFALQWVHDSIAAFGGDPGKVTIFDCV</sequence>
<evidence type="ECO:0000313" key="3">
    <source>
        <dbReference type="EMBL" id="PMD29522.1"/>
    </source>
</evidence>
<organism evidence="3 4">
    <name type="scientific">Hyaloscypha variabilis (strain UAMH 11265 / GT02V1 / F)</name>
    <name type="common">Meliniomyces variabilis</name>
    <dbReference type="NCBI Taxonomy" id="1149755"/>
    <lineage>
        <taxon>Eukaryota</taxon>
        <taxon>Fungi</taxon>
        <taxon>Dikarya</taxon>
        <taxon>Ascomycota</taxon>
        <taxon>Pezizomycotina</taxon>
        <taxon>Leotiomycetes</taxon>
        <taxon>Helotiales</taxon>
        <taxon>Hyaloscyphaceae</taxon>
        <taxon>Hyaloscypha</taxon>
        <taxon>Hyaloscypha variabilis</taxon>
    </lineage>
</organism>
<evidence type="ECO:0000313" key="4">
    <source>
        <dbReference type="Proteomes" id="UP000235786"/>
    </source>
</evidence>
<name>A0A2J6QTC7_HYAVF</name>
<dbReference type="GO" id="GO:0016787">
    <property type="term" value="F:hydrolase activity"/>
    <property type="evidence" value="ECO:0007669"/>
    <property type="project" value="UniProtKB-KW"/>
</dbReference>
<dbReference type="InterPro" id="IPR029058">
    <property type="entry name" value="AB_hydrolase_fold"/>
</dbReference>
<dbReference type="STRING" id="1149755.A0A2J6QTC7"/>
<dbReference type="SUPFAM" id="SSF53474">
    <property type="entry name" value="alpha/beta-Hydrolases"/>
    <property type="match status" value="1"/>
</dbReference>
<feature type="domain" description="Carboxylesterase type B" evidence="2">
    <location>
        <begin position="36"/>
        <end position="188"/>
    </location>
</feature>
<dbReference type="Gene3D" id="3.40.50.1820">
    <property type="entry name" value="alpha/beta hydrolase"/>
    <property type="match status" value="1"/>
</dbReference>
<accession>A0A2J6QTC7</accession>
<dbReference type="Pfam" id="PF00135">
    <property type="entry name" value="COesterase"/>
    <property type="match status" value="1"/>
</dbReference>
<keyword evidence="4" id="KW-1185">Reference proteome</keyword>
<dbReference type="InterPro" id="IPR002018">
    <property type="entry name" value="CarbesteraseB"/>
</dbReference>